<dbReference type="InterPro" id="IPR042185">
    <property type="entry name" value="Serpin_sf_2"/>
</dbReference>
<comment type="similarity">
    <text evidence="1">Belongs to the serpin family.</text>
</comment>
<dbReference type="GO" id="GO:0004867">
    <property type="term" value="F:serine-type endopeptidase inhibitor activity"/>
    <property type="evidence" value="ECO:0007669"/>
    <property type="project" value="InterPro"/>
</dbReference>
<dbReference type="Proteomes" id="UP000007800">
    <property type="component" value="Unassembled WGS sequence"/>
</dbReference>
<sequence length="130" mass="14035">MDKAPGVVMFPKFDVEYALPEGGLHLSGDYSGTSDGPIQISMVFHKAVLEVNEEGTEAVATTSMVMNRAFVMSPADAFEMIVNPPFFFLVKHNPTDRIASFSRINDPSSADDETSRVTESLSAAKCGSLL</sequence>
<evidence type="ECO:0000256" key="1">
    <source>
        <dbReference type="ARBA" id="ARBA00009500"/>
    </source>
</evidence>
<evidence type="ECO:0000259" key="2">
    <source>
        <dbReference type="Pfam" id="PF00079"/>
    </source>
</evidence>
<name>C5KPR7_PERM5</name>
<dbReference type="PANTHER" id="PTHR11461">
    <property type="entry name" value="SERINE PROTEASE INHIBITOR, SERPIN"/>
    <property type="match status" value="1"/>
</dbReference>
<dbReference type="AlphaFoldDB" id="C5KPR7"/>
<dbReference type="InterPro" id="IPR042178">
    <property type="entry name" value="Serpin_sf_1"/>
</dbReference>
<dbReference type="Gene3D" id="2.30.39.10">
    <property type="entry name" value="Alpha-1-antitrypsin, domain 1"/>
    <property type="match status" value="1"/>
</dbReference>
<dbReference type="SUPFAM" id="SSF56574">
    <property type="entry name" value="Serpins"/>
    <property type="match status" value="1"/>
</dbReference>
<accession>C5KPR7</accession>
<dbReference type="PANTHER" id="PTHR11461:SF211">
    <property type="entry name" value="GH10112P-RELATED"/>
    <property type="match status" value="1"/>
</dbReference>
<dbReference type="InParanoid" id="C5KPR7"/>
<protein>
    <recommendedName>
        <fullName evidence="2">Serpin domain-containing protein</fullName>
    </recommendedName>
</protein>
<feature type="domain" description="Serpin" evidence="2">
    <location>
        <begin position="28"/>
        <end position="107"/>
    </location>
</feature>
<evidence type="ECO:0000313" key="4">
    <source>
        <dbReference type="Proteomes" id="UP000007800"/>
    </source>
</evidence>
<dbReference type="InterPro" id="IPR000215">
    <property type="entry name" value="Serpin_fam"/>
</dbReference>
<dbReference type="Gene3D" id="3.30.497.10">
    <property type="entry name" value="Antithrombin, subunit I, domain 2"/>
    <property type="match status" value="1"/>
</dbReference>
<dbReference type="RefSeq" id="XP_002781669.1">
    <property type="nucleotide sequence ID" value="XM_002781623.1"/>
</dbReference>
<dbReference type="GO" id="GO:0005615">
    <property type="term" value="C:extracellular space"/>
    <property type="evidence" value="ECO:0007669"/>
    <property type="project" value="InterPro"/>
</dbReference>
<proteinExistence type="inferred from homology"/>
<organism evidence="4">
    <name type="scientific">Perkinsus marinus (strain ATCC 50983 / TXsc)</name>
    <dbReference type="NCBI Taxonomy" id="423536"/>
    <lineage>
        <taxon>Eukaryota</taxon>
        <taxon>Sar</taxon>
        <taxon>Alveolata</taxon>
        <taxon>Perkinsozoa</taxon>
        <taxon>Perkinsea</taxon>
        <taxon>Perkinsida</taxon>
        <taxon>Perkinsidae</taxon>
        <taxon>Perkinsus</taxon>
    </lineage>
</organism>
<dbReference type="EMBL" id="GG675180">
    <property type="protein sequence ID" value="EER13464.1"/>
    <property type="molecule type" value="Genomic_DNA"/>
</dbReference>
<dbReference type="GeneID" id="9041976"/>
<keyword evidence="4" id="KW-1185">Reference proteome</keyword>
<dbReference type="OrthoDB" id="419611at2759"/>
<dbReference type="Pfam" id="PF00079">
    <property type="entry name" value="Serpin"/>
    <property type="match status" value="1"/>
</dbReference>
<reference evidence="3 4" key="1">
    <citation type="submission" date="2008-07" db="EMBL/GenBank/DDBJ databases">
        <authorList>
            <person name="El-Sayed N."/>
            <person name="Caler E."/>
            <person name="Inman J."/>
            <person name="Amedeo P."/>
            <person name="Hass B."/>
            <person name="Wortman J."/>
        </authorList>
    </citation>
    <scope>NUCLEOTIDE SEQUENCE [LARGE SCALE GENOMIC DNA]</scope>
    <source>
        <strain evidence="4">ATCC 50983 / TXsc</strain>
    </source>
</reference>
<dbReference type="InterPro" id="IPR036186">
    <property type="entry name" value="Serpin_sf"/>
</dbReference>
<gene>
    <name evidence="3" type="ORF">Pmar_PMAR000050</name>
</gene>
<evidence type="ECO:0000313" key="3">
    <source>
        <dbReference type="EMBL" id="EER13464.1"/>
    </source>
</evidence>
<dbReference type="InterPro" id="IPR023796">
    <property type="entry name" value="Serpin_dom"/>
</dbReference>